<gene>
    <name evidence="2" type="ORF">SAMN04515672_1998</name>
</gene>
<organism evidence="2 3">
    <name type="scientific">Natronorubrum texcoconense</name>
    <dbReference type="NCBI Taxonomy" id="1095776"/>
    <lineage>
        <taxon>Archaea</taxon>
        <taxon>Methanobacteriati</taxon>
        <taxon>Methanobacteriota</taxon>
        <taxon>Stenosarchaea group</taxon>
        <taxon>Halobacteria</taxon>
        <taxon>Halobacteriales</taxon>
        <taxon>Natrialbaceae</taxon>
        <taxon>Natronorubrum</taxon>
    </lineage>
</organism>
<dbReference type="Proteomes" id="UP000198882">
    <property type="component" value="Unassembled WGS sequence"/>
</dbReference>
<evidence type="ECO:0000313" key="2">
    <source>
        <dbReference type="EMBL" id="SDJ96954.1"/>
    </source>
</evidence>
<keyword evidence="3" id="KW-1185">Reference proteome</keyword>
<name>A0A1G8Y3E2_9EURY</name>
<feature type="transmembrane region" description="Helical" evidence="1">
    <location>
        <begin position="61"/>
        <end position="80"/>
    </location>
</feature>
<evidence type="ECO:0000313" key="3">
    <source>
        <dbReference type="Proteomes" id="UP000198882"/>
    </source>
</evidence>
<proteinExistence type="predicted"/>
<dbReference type="EMBL" id="FNFE01000002">
    <property type="protein sequence ID" value="SDJ96954.1"/>
    <property type="molecule type" value="Genomic_DNA"/>
</dbReference>
<dbReference type="AlphaFoldDB" id="A0A1G8Y3E2"/>
<keyword evidence="1" id="KW-0812">Transmembrane</keyword>
<dbReference type="RefSeq" id="WP_090305118.1">
    <property type="nucleotide sequence ID" value="NZ_FNFE01000002.1"/>
</dbReference>
<protein>
    <submittedName>
        <fullName evidence="2">Uncharacterized protein</fullName>
    </submittedName>
</protein>
<feature type="transmembrane region" description="Helical" evidence="1">
    <location>
        <begin position="130"/>
        <end position="149"/>
    </location>
</feature>
<reference evidence="3" key="1">
    <citation type="submission" date="2016-10" db="EMBL/GenBank/DDBJ databases">
        <authorList>
            <person name="Varghese N."/>
            <person name="Submissions S."/>
        </authorList>
    </citation>
    <scope>NUCLEOTIDE SEQUENCE [LARGE SCALE GENOMIC DNA]</scope>
    <source>
        <strain evidence="3">B4,CECT 8067,JCM 17497</strain>
    </source>
</reference>
<dbReference type="OrthoDB" id="203829at2157"/>
<keyword evidence="1" id="KW-0472">Membrane</keyword>
<sequence length="160" mass="17505">MFETASNTHPRYENEQSGPASVDTQLYALIALATVFGIGHHVDHVVRGNHVGWPLIPEVTVFTYTLAVYPLIAVGLYLTLTERVGAGYWAVLLGTLCLVVTVVHFGPWAIEPPQDVLGPYENVFVGYGALAWLLGFVGTLLVATGYAVYRWQTTRSIATR</sequence>
<feature type="transmembrane region" description="Helical" evidence="1">
    <location>
        <begin position="87"/>
        <end position="110"/>
    </location>
</feature>
<evidence type="ECO:0000256" key="1">
    <source>
        <dbReference type="SAM" id="Phobius"/>
    </source>
</evidence>
<keyword evidence="1" id="KW-1133">Transmembrane helix</keyword>
<accession>A0A1G8Y3E2</accession>